<reference evidence="1 2" key="1">
    <citation type="submission" date="2017-06" db="EMBL/GenBank/DDBJ databases">
        <authorList>
            <person name="Kim H.J."/>
            <person name="Triplett B.A."/>
        </authorList>
    </citation>
    <scope>NUCLEOTIDE SEQUENCE [LARGE SCALE GENOMIC DNA]</scope>
    <source>
        <strain evidence="1 2">B29T1</strain>
    </source>
</reference>
<evidence type="ECO:0000313" key="1">
    <source>
        <dbReference type="EMBL" id="SNB56836.1"/>
    </source>
</evidence>
<dbReference type="AlphaFoldDB" id="A0A212QBS0"/>
<protein>
    <submittedName>
        <fullName evidence="1">Uncharacterized protein</fullName>
    </submittedName>
</protein>
<sequence>MVLRPGESCPKSAIAANADSPGRPRLRPCDGQGFKILAGANTVDDPTSWLRCSQCSYPDCRPRCPGRALAVRLFSPNVFEEDRGHLVECSHFLGDAVAQCRQRLCRFLGPLRHGQQALDGLARLLGGP</sequence>
<organism evidence="1 2">
    <name type="scientific">Arboricoccus pini</name>
    <dbReference type="NCBI Taxonomy" id="1963835"/>
    <lineage>
        <taxon>Bacteria</taxon>
        <taxon>Pseudomonadati</taxon>
        <taxon>Pseudomonadota</taxon>
        <taxon>Alphaproteobacteria</taxon>
        <taxon>Geminicoccales</taxon>
        <taxon>Geminicoccaceae</taxon>
        <taxon>Arboricoccus</taxon>
    </lineage>
</organism>
<gene>
    <name evidence="1" type="ORF">SAMN07250955_101551</name>
</gene>
<dbReference type="Proteomes" id="UP000197065">
    <property type="component" value="Unassembled WGS sequence"/>
</dbReference>
<accession>A0A212QBS0</accession>
<proteinExistence type="predicted"/>
<dbReference type="EMBL" id="FYEH01000001">
    <property type="protein sequence ID" value="SNB56836.1"/>
    <property type="molecule type" value="Genomic_DNA"/>
</dbReference>
<name>A0A212QBS0_9PROT</name>
<keyword evidence="2" id="KW-1185">Reference proteome</keyword>
<evidence type="ECO:0000313" key="2">
    <source>
        <dbReference type="Proteomes" id="UP000197065"/>
    </source>
</evidence>